<feature type="transmembrane region" description="Helical" evidence="1">
    <location>
        <begin position="24"/>
        <end position="46"/>
    </location>
</feature>
<name>A0A1F5AZV7_9BACT</name>
<dbReference type="Proteomes" id="UP000176639">
    <property type="component" value="Unassembled WGS sequence"/>
</dbReference>
<dbReference type="EMBL" id="MEYI01000022">
    <property type="protein sequence ID" value="OGD23931.1"/>
    <property type="molecule type" value="Genomic_DNA"/>
</dbReference>
<evidence type="ECO:0000256" key="1">
    <source>
        <dbReference type="SAM" id="Phobius"/>
    </source>
</evidence>
<evidence type="ECO:0000313" key="3">
    <source>
        <dbReference type="Proteomes" id="UP000176639"/>
    </source>
</evidence>
<gene>
    <name evidence="2" type="ORF">A2Z10_02285</name>
</gene>
<dbReference type="AlphaFoldDB" id="A0A1F5AZV7"/>
<keyword evidence="1" id="KW-0812">Transmembrane</keyword>
<accession>A0A1F5AZV7</accession>
<proteinExistence type="predicted"/>
<evidence type="ECO:0000313" key="2">
    <source>
        <dbReference type="EMBL" id="OGD23931.1"/>
    </source>
</evidence>
<reference evidence="2 3" key="1">
    <citation type="journal article" date="2016" name="Nat. Commun.">
        <title>Thousands of microbial genomes shed light on interconnected biogeochemical processes in an aquifer system.</title>
        <authorList>
            <person name="Anantharaman K."/>
            <person name="Brown C.T."/>
            <person name="Hug L.A."/>
            <person name="Sharon I."/>
            <person name="Castelle C.J."/>
            <person name="Probst A.J."/>
            <person name="Thomas B.C."/>
            <person name="Singh A."/>
            <person name="Wilkins M.J."/>
            <person name="Karaoz U."/>
            <person name="Brodie E.L."/>
            <person name="Williams K.H."/>
            <person name="Hubbard S.S."/>
            <person name="Banfield J.F."/>
        </authorList>
    </citation>
    <scope>NUCLEOTIDE SEQUENCE [LARGE SCALE GENOMIC DNA]</scope>
</reference>
<sequence length="178" mass="19577">MPDVSLLQQEYYGGGAEESKAPGIASTVALIIFFITAVTFGGLYFYNRSLISRAQEITENIKGLHVGDIAETITQLKEVGSRARGLQQLREAHTKTGGLLVMLEKTTHPETIFSNADFDARSNEVKVKGTVKTTKAMARQVEIYQQEGSLSTFSVENIAYKGEDKSVGFQAYITFNIQ</sequence>
<keyword evidence="1" id="KW-1133">Transmembrane helix</keyword>
<protein>
    <submittedName>
        <fullName evidence="2">Uncharacterized protein</fullName>
    </submittedName>
</protein>
<comment type="caution">
    <text evidence="2">The sequence shown here is derived from an EMBL/GenBank/DDBJ whole genome shotgun (WGS) entry which is preliminary data.</text>
</comment>
<keyword evidence="1" id="KW-0472">Membrane</keyword>
<organism evidence="2 3">
    <name type="scientific">Candidatus Azambacteria bacterium RBG_16_47_10</name>
    <dbReference type="NCBI Taxonomy" id="1797292"/>
    <lineage>
        <taxon>Bacteria</taxon>
        <taxon>Candidatus Azamiibacteriota</taxon>
    </lineage>
</organism>